<dbReference type="SUPFAM" id="SSF53335">
    <property type="entry name" value="S-adenosyl-L-methionine-dependent methyltransferases"/>
    <property type="match status" value="1"/>
</dbReference>
<sequence>MPDHPTLPERLATALAARGDLLDALHTEATDCYRLFHGSAEGVPGLTIDRYGDLLLIQTFHTPLDAASLHQIRTFYATALPGLDCLYNDRSGANSRISNTLDATDLALAEQPRIVTEGGVKYRIRGRHAGQDPWLFLDLRAARRYVMAHAAGCRVLNLFAYTCGVGIAAAKGGARFVMNVDFAQSSLDVGKENARLNDLPVRPRFVRSDVFPAVRQLAGIGQPQRVRGRRMPPFPPLEPMLFDLVFLDPPRYAKSPFGVVDLVNDYTALFKPALLATRPGGTLICCNNVAQVDRDAWLDQLLRSARKAGRPIEESTWIEPDTDFPSFDANPPLKVVALRVSSAPSA</sequence>
<dbReference type="Gene3D" id="3.40.50.150">
    <property type="entry name" value="Vaccinia Virus protein VP39"/>
    <property type="match status" value="1"/>
</dbReference>
<proteinExistence type="predicted"/>
<dbReference type="CDD" id="cd11572">
    <property type="entry name" value="RlmI_M_like"/>
    <property type="match status" value="1"/>
</dbReference>
<reference evidence="5 6" key="1">
    <citation type="submission" date="2020-02" db="EMBL/GenBank/DDBJ databases">
        <title>Nitrogenibacter mangrovi gen. nov., sp. nov. isolated from mangrove sediment, a denitrifying betaproteobacterium.</title>
        <authorList>
            <person name="Liao H."/>
            <person name="Tian Y."/>
        </authorList>
    </citation>
    <scope>NUCLEOTIDE SEQUENCE [LARGE SCALE GENOMIC DNA]</scope>
    <source>
        <strain evidence="5 6">M9-3-2</strain>
    </source>
</reference>
<accession>A0A6C1B5D1</accession>
<dbReference type="InterPro" id="IPR019614">
    <property type="entry name" value="SAM-dep_methyl-trfase"/>
</dbReference>
<evidence type="ECO:0000256" key="2">
    <source>
        <dbReference type="ARBA" id="ARBA00022679"/>
    </source>
</evidence>
<organism evidence="5 6">
    <name type="scientific">Nitrogeniibacter mangrovi</name>
    <dbReference type="NCBI Taxonomy" id="2016596"/>
    <lineage>
        <taxon>Bacteria</taxon>
        <taxon>Pseudomonadati</taxon>
        <taxon>Pseudomonadota</taxon>
        <taxon>Betaproteobacteria</taxon>
        <taxon>Rhodocyclales</taxon>
        <taxon>Zoogloeaceae</taxon>
        <taxon>Nitrogeniibacter</taxon>
    </lineage>
</organism>
<protein>
    <submittedName>
        <fullName evidence="5">Class I SAM-dependent rRNA methyltransferase</fullName>
    </submittedName>
</protein>
<evidence type="ECO:0000256" key="1">
    <source>
        <dbReference type="ARBA" id="ARBA00022603"/>
    </source>
</evidence>
<dbReference type="CDD" id="cd02440">
    <property type="entry name" value="AdoMet_MTases"/>
    <property type="match status" value="1"/>
</dbReference>
<gene>
    <name evidence="5" type="ORF">G3580_10340</name>
</gene>
<evidence type="ECO:0000259" key="4">
    <source>
        <dbReference type="Pfam" id="PF10672"/>
    </source>
</evidence>
<dbReference type="InterPro" id="IPR029063">
    <property type="entry name" value="SAM-dependent_MTases_sf"/>
</dbReference>
<keyword evidence="2 5" id="KW-0808">Transferase</keyword>
<dbReference type="Pfam" id="PF10672">
    <property type="entry name" value="Methyltrans_SAM"/>
    <property type="match status" value="1"/>
</dbReference>
<dbReference type="KEGG" id="azq:G3580_10340"/>
<dbReference type="Gene3D" id="3.30.750.80">
    <property type="entry name" value="RNA methyltransferase domain (HRMD) like"/>
    <property type="match status" value="1"/>
</dbReference>
<keyword evidence="1 5" id="KW-0489">Methyltransferase</keyword>
<dbReference type="Proteomes" id="UP000501991">
    <property type="component" value="Chromosome"/>
</dbReference>
<keyword evidence="6" id="KW-1185">Reference proteome</keyword>
<evidence type="ECO:0000256" key="3">
    <source>
        <dbReference type="ARBA" id="ARBA00022691"/>
    </source>
</evidence>
<dbReference type="PANTHER" id="PTHR43042">
    <property type="entry name" value="SAM-DEPENDENT METHYLTRANSFERASE"/>
    <property type="match status" value="1"/>
</dbReference>
<dbReference type="EMBL" id="CP048836">
    <property type="protein sequence ID" value="QID18005.1"/>
    <property type="molecule type" value="Genomic_DNA"/>
</dbReference>
<dbReference type="GO" id="GO:0032259">
    <property type="term" value="P:methylation"/>
    <property type="evidence" value="ECO:0007669"/>
    <property type="project" value="UniProtKB-KW"/>
</dbReference>
<dbReference type="GO" id="GO:0008168">
    <property type="term" value="F:methyltransferase activity"/>
    <property type="evidence" value="ECO:0007669"/>
    <property type="project" value="UniProtKB-KW"/>
</dbReference>
<evidence type="ECO:0000313" key="5">
    <source>
        <dbReference type="EMBL" id="QID18005.1"/>
    </source>
</evidence>
<feature type="domain" description="S-adenosylmethionine-dependent methyltransferase" evidence="4">
    <location>
        <begin position="115"/>
        <end position="337"/>
    </location>
</feature>
<dbReference type="RefSeq" id="WP_173765233.1">
    <property type="nucleotide sequence ID" value="NZ_CP048836.1"/>
</dbReference>
<dbReference type="PANTHER" id="PTHR43042:SF3">
    <property type="entry name" value="RIBOSOMAL RNA LARGE SUBUNIT METHYLTRANSFERASE YWBD-RELATED"/>
    <property type="match status" value="1"/>
</dbReference>
<evidence type="ECO:0000313" key="6">
    <source>
        <dbReference type="Proteomes" id="UP000501991"/>
    </source>
</evidence>
<name>A0A6C1B5D1_9RHOO</name>
<keyword evidence="3" id="KW-0949">S-adenosyl-L-methionine</keyword>
<dbReference type="AlphaFoldDB" id="A0A6C1B5D1"/>